<evidence type="ECO:0000313" key="2">
    <source>
        <dbReference type="Proteomes" id="UP000321580"/>
    </source>
</evidence>
<organism evidence="1 2">
    <name type="scientific">Phaeodactylibacter luteus</name>
    <dbReference type="NCBI Taxonomy" id="1564516"/>
    <lineage>
        <taxon>Bacteria</taxon>
        <taxon>Pseudomonadati</taxon>
        <taxon>Bacteroidota</taxon>
        <taxon>Saprospiria</taxon>
        <taxon>Saprospirales</taxon>
        <taxon>Haliscomenobacteraceae</taxon>
        <taxon>Phaeodactylibacter</taxon>
    </lineage>
</organism>
<protein>
    <submittedName>
        <fullName evidence="1">Phospholipase</fullName>
    </submittedName>
</protein>
<dbReference type="OrthoDB" id="595091at2"/>
<name>A0A5C6RIN6_9BACT</name>
<proteinExistence type="predicted"/>
<dbReference type="SUPFAM" id="SSF53474">
    <property type="entry name" value="alpha/beta-Hydrolases"/>
    <property type="match status" value="1"/>
</dbReference>
<dbReference type="RefSeq" id="WP_147168799.1">
    <property type="nucleotide sequence ID" value="NZ_VOOR01000044.1"/>
</dbReference>
<dbReference type="AlphaFoldDB" id="A0A5C6RIN6"/>
<dbReference type="Proteomes" id="UP000321580">
    <property type="component" value="Unassembled WGS sequence"/>
</dbReference>
<sequence length="221" mass="24780">MEEHKLTVSRTARYYTMGKPGPHIKYWVIACHGYGQLGKHFIRKFDAIQREDTFVLAPEGLSRFYWGGLSGQPAASWMTSEGRLEEIADYTAYLSSLHERYLGQFSGAAKLVLLGFSQGATTLVRWLHAARPAFSDLVLWAGTAPEDITYQGLEAYLSGRQVHSVCGDEDPYLTPSRMEAQLRLLKGWPAILHERGFTGGHTVDRAALKALFDEIRKEGEN</sequence>
<comment type="caution">
    <text evidence="1">The sequence shown here is derived from an EMBL/GenBank/DDBJ whole genome shotgun (WGS) entry which is preliminary data.</text>
</comment>
<dbReference type="Gene3D" id="3.40.50.1820">
    <property type="entry name" value="alpha/beta hydrolase"/>
    <property type="match status" value="1"/>
</dbReference>
<gene>
    <name evidence="1" type="ORF">FRY97_17155</name>
</gene>
<dbReference type="InterPro" id="IPR029058">
    <property type="entry name" value="AB_hydrolase_fold"/>
</dbReference>
<dbReference type="EMBL" id="VOOR01000044">
    <property type="protein sequence ID" value="TXB61829.1"/>
    <property type="molecule type" value="Genomic_DNA"/>
</dbReference>
<keyword evidence="2" id="KW-1185">Reference proteome</keyword>
<evidence type="ECO:0000313" key="1">
    <source>
        <dbReference type="EMBL" id="TXB61829.1"/>
    </source>
</evidence>
<accession>A0A5C6RIN6</accession>
<reference evidence="1 2" key="1">
    <citation type="submission" date="2019-08" db="EMBL/GenBank/DDBJ databases">
        <title>Genome of Phaeodactylibacter luteus.</title>
        <authorList>
            <person name="Bowman J.P."/>
        </authorList>
    </citation>
    <scope>NUCLEOTIDE SEQUENCE [LARGE SCALE GENOMIC DNA]</scope>
    <source>
        <strain evidence="1 2">KCTC 42180</strain>
    </source>
</reference>